<dbReference type="EnsemblBacteria" id="CAI50939">
    <property type="protein sequence ID" value="CAI50939"/>
    <property type="gene ID" value="NP_7046A"/>
</dbReference>
<feature type="region of interest" description="Disordered" evidence="1">
    <location>
        <begin position="995"/>
        <end position="1016"/>
    </location>
</feature>
<proteinExistence type="predicted"/>
<keyword evidence="4" id="KW-1185">Reference proteome</keyword>
<organism evidence="3 4">
    <name type="scientific">Natronomonas pharaonis (strain ATCC 35678 / DSM 2160 / CIP 103997 / JCM 8858 / NBRC 14720 / NCIMB 2260 / Gabara)</name>
    <name type="common">Halobacterium pharaonis</name>
    <dbReference type="NCBI Taxonomy" id="348780"/>
    <lineage>
        <taxon>Archaea</taxon>
        <taxon>Methanobacteriati</taxon>
        <taxon>Methanobacteriota</taxon>
        <taxon>Stenosarchaea group</taxon>
        <taxon>Halobacteria</taxon>
        <taxon>Halobacteriales</taxon>
        <taxon>Natronomonadaceae</taxon>
        <taxon>Natronomonas</taxon>
    </lineage>
</organism>
<dbReference type="KEGG" id="nph:NP_3322A"/>
<feature type="compositionally biased region" description="Basic and acidic residues" evidence="1">
    <location>
        <begin position="278"/>
        <end position="293"/>
    </location>
</feature>
<keyword evidence="3" id="KW-0614">Plasmid</keyword>
<feature type="compositionally biased region" description="Low complexity" evidence="1">
    <location>
        <begin position="866"/>
        <end position="878"/>
    </location>
</feature>
<dbReference type="EnsemblBacteria" id="CAI49752">
    <property type="protein sequence ID" value="CAI49752"/>
    <property type="gene ID" value="NP_3322A"/>
</dbReference>
<feature type="compositionally biased region" description="Basic and acidic residues" evidence="1">
    <location>
        <begin position="422"/>
        <end position="434"/>
    </location>
</feature>
<feature type="region of interest" description="Disordered" evidence="1">
    <location>
        <begin position="191"/>
        <end position="215"/>
    </location>
</feature>
<dbReference type="HOGENOM" id="CLU_293328_0_0_2"/>
<dbReference type="AlphaFoldDB" id="Q3ILT1"/>
<evidence type="ECO:0000313" key="4">
    <source>
        <dbReference type="Proteomes" id="UP000002698"/>
    </source>
</evidence>
<feature type="region of interest" description="Disordered" evidence="1">
    <location>
        <begin position="1"/>
        <end position="75"/>
    </location>
</feature>
<name>Q3ILT1_NATPD</name>
<feature type="region of interest" description="Disordered" evidence="1">
    <location>
        <begin position="488"/>
        <end position="532"/>
    </location>
</feature>
<evidence type="ECO:0000256" key="1">
    <source>
        <dbReference type="SAM" id="MobiDB-lite"/>
    </source>
</evidence>
<gene>
    <name evidence="2" type="ordered locus">NP_3322A</name>
    <name evidence="3" type="ordered locus">NP_7046A</name>
</gene>
<dbReference type="KEGG" id="nph:NP_7046A"/>
<dbReference type="RefSeq" id="WP_011323373.1">
    <property type="nucleotide sequence ID" value="NC_007426.1"/>
</dbReference>
<feature type="compositionally biased region" description="Acidic residues" evidence="1">
    <location>
        <begin position="995"/>
        <end position="1006"/>
    </location>
</feature>
<dbReference type="STRING" id="348780.NP_3322A"/>
<evidence type="ECO:0000313" key="3">
    <source>
        <dbReference type="EMBL" id="CAI50939.1"/>
    </source>
</evidence>
<feature type="compositionally biased region" description="Basic and acidic residues" evidence="1">
    <location>
        <begin position="702"/>
        <end position="735"/>
    </location>
</feature>
<evidence type="ECO:0000313" key="2">
    <source>
        <dbReference type="EMBL" id="CAI49752.1"/>
    </source>
</evidence>
<feature type="region of interest" description="Disordered" evidence="1">
    <location>
        <begin position="278"/>
        <end position="363"/>
    </location>
</feature>
<dbReference type="EMBL" id="CR936257">
    <property type="protein sequence ID" value="CAI49752.1"/>
    <property type="molecule type" value="Genomic_DNA"/>
</dbReference>
<feature type="region of interest" description="Disordered" evidence="1">
    <location>
        <begin position="866"/>
        <end position="917"/>
    </location>
</feature>
<feature type="compositionally biased region" description="Acidic residues" evidence="1">
    <location>
        <begin position="488"/>
        <end position="501"/>
    </location>
</feature>
<feature type="region of interest" description="Disordered" evidence="1">
    <location>
        <begin position="422"/>
        <end position="461"/>
    </location>
</feature>
<feature type="compositionally biased region" description="Basic and acidic residues" evidence="1">
    <location>
        <begin position="750"/>
        <end position="765"/>
    </location>
</feature>
<feature type="region of interest" description="Disordered" evidence="1">
    <location>
        <begin position="693"/>
        <end position="766"/>
    </location>
</feature>
<reference evidence="3 4" key="1">
    <citation type="journal article" date="2005" name="Genome Res.">
        <title>Living with two extremes: conclusions from the genome sequence of Natronomonas pharaonis.</title>
        <authorList>
            <person name="Falb M."/>
            <person name="Pfeiffer F."/>
            <person name="Palm P."/>
            <person name="Rodewald K."/>
            <person name="Hickmann V."/>
            <person name="Tittor J."/>
            <person name="Oesterhelt D."/>
        </authorList>
    </citation>
    <scope>NUCLEOTIDE SEQUENCE [LARGE SCALE GENOMIC DNA]</scope>
    <source>
        <strain evidence="4">ATCC 35678 / DSM 2160 / CIP 103997 / JCM 8858 / NBRC 14720 / NCIMB 2260 / Gabara</strain>
        <strain evidence="3">Gabara</strain>
        <plasmid evidence="3">PL23</plasmid>
    </source>
</reference>
<feature type="compositionally biased region" description="Acidic residues" evidence="1">
    <location>
        <begin position="437"/>
        <end position="461"/>
    </location>
</feature>
<geneLocation type="plasmid" evidence="3 4">
    <name>PL23</name>
</geneLocation>
<feature type="compositionally biased region" description="Basic and acidic residues" evidence="1">
    <location>
        <begin position="13"/>
        <end position="22"/>
    </location>
</feature>
<feature type="compositionally biased region" description="Basic and acidic residues" evidence="1">
    <location>
        <begin position="336"/>
        <end position="346"/>
    </location>
</feature>
<dbReference type="Proteomes" id="UP000002698">
    <property type="component" value="Plasmid PL23"/>
</dbReference>
<protein>
    <submittedName>
        <fullName evidence="3">Uncharacterized protein</fullName>
    </submittedName>
</protein>
<dbReference type="GeneID" id="3703483"/>
<dbReference type="Proteomes" id="UP000002698">
    <property type="component" value="Chromosome"/>
</dbReference>
<dbReference type="EMBL" id="CR936259">
    <property type="protein sequence ID" value="CAI50939.1"/>
    <property type="molecule type" value="Genomic_DNA"/>
</dbReference>
<sequence>MTDDDDAQSRSGTAEERREARRGGGSRQRQRQIQDEIAEQYGVDRDEVRVRGTQQGIERELTEAGATTAAETTRERFAESDFVEPDDVDVDVQRQGARVDARIPEDRQQTVAERAREELTDSPVVTEQDVDVEVGERGVEEGGLTEEGEERVEQRQEALEQITEADIEPTGRGLAIDTPDAEILRQLSQMGDTPGEILDDPRTFSTNAPGLGDAAGYNISVYRSESRRDSVGGISFEDRSEVRDVLEAAAELPDRTLAELDDDPLFAGTGDIARYRAERRGRRQAREQAREAFDDIDDIDPAGIDATAEGEIIVQDEEGRTRTGDDIQAAAEGAAELEREHSRVDVPDADGSAAARTEPDIDVGVEDVEQELRDRVEDDVERIRVRERGDGLVGAATTEAGETQVVGVGVDDETTRAFAEDIQESRRDRQRRNVAEQFDEDLGGVDVDEDDLVEEEDEEDGEITLGLGEDVQQEAAVAQAADEFEQFDEDDLETFEEDDGDLGVRPEASAVREQAREEAADEFGTGVGPDDVELREEDGELVAEAEVQTAEPQTREERVLDTVTGGFTREVRDLQTDTPTEEDVLPDIREGLEPDIDVDDADQDRDVVDEIFSGRTGGIAAAGGAAVATPEPVSTTGGAVALGALTVGAIAADTARRAGVFERSELDPAEQRQVEEVGLGAVAPESEIDVADPQTTAELEVGDTRTTELEPTDVTDRSELGVARDGDTTADRQPVDDTVVPGEYPLPGRDIARDPAQDRPERVDPSDVLGDVQAATSVTIGDTVGDAVDGEQFRRERTGVGTMDEIMDEVQRDIDEPVRRDRGGAFRPEREFPTGAGAVVGRETARVGEAQRPGIETGQDQFTGAAAGQPPAQPMTGAFERQQQAQRPRVFERTGVTSGSDIATGPRTGVEPETGLGVDTGLGTDIATEPMSTQMTGQQMRMGQAQQATAEPTATQNVFEQAQPAETAMPPTQQFQPRRRLPRLGINLPATEIEEEQEEFTADDETFGTGFQDADDAFSGSVFDDDFEFDGDGFGR</sequence>
<accession>Q3ILT1</accession>